<sequence>MYMAAGSRIPEIKTILSGSSIPQLLDFKVLLVKAAGATFAVTTGMCLGKGGPFVRQVPSIWWPTYFQNIESIGVK</sequence>
<evidence type="ECO:0000256" key="5">
    <source>
        <dbReference type="ARBA" id="ARBA00023065"/>
    </source>
</evidence>
<evidence type="ECO:0000313" key="8">
    <source>
        <dbReference type="EMBL" id="PMD55834.1"/>
    </source>
</evidence>
<keyword evidence="3" id="KW-0812">Transmembrane</keyword>
<gene>
    <name evidence="8" type="ORF">K444DRAFT_81299</name>
</gene>
<evidence type="ECO:0000256" key="3">
    <source>
        <dbReference type="ARBA" id="ARBA00022692"/>
    </source>
</evidence>
<evidence type="ECO:0000313" key="9">
    <source>
        <dbReference type="Proteomes" id="UP000235371"/>
    </source>
</evidence>
<dbReference type="Gene3D" id="1.10.3080.10">
    <property type="entry name" value="Clc chloride channel"/>
    <property type="match status" value="1"/>
</dbReference>
<dbReference type="GeneID" id="36596810"/>
<evidence type="ECO:0000256" key="1">
    <source>
        <dbReference type="ARBA" id="ARBA00004141"/>
    </source>
</evidence>
<protein>
    <submittedName>
        <fullName evidence="8">Uncharacterized protein</fullName>
    </submittedName>
</protein>
<dbReference type="GO" id="GO:0005247">
    <property type="term" value="F:voltage-gated chloride channel activity"/>
    <property type="evidence" value="ECO:0007669"/>
    <property type="project" value="TreeGrafter"/>
</dbReference>
<dbReference type="InterPro" id="IPR014743">
    <property type="entry name" value="Cl-channel_core"/>
</dbReference>
<name>A0A2J6SYK0_9HELO</name>
<evidence type="ECO:0000256" key="4">
    <source>
        <dbReference type="ARBA" id="ARBA00022989"/>
    </source>
</evidence>
<dbReference type="SUPFAM" id="SSF81340">
    <property type="entry name" value="Clc chloride channel"/>
    <property type="match status" value="1"/>
</dbReference>
<keyword evidence="2" id="KW-0813">Transport</keyword>
<evidence type="ECO:0000256" key="6">
    <source>
        <dbReference type="ARBA" id="ARBA00023136"/>
    </source>
</evidence>
<reference evidence="8 9" key="1">
    <citation type="submission" date="2016-04" db="EMBL/GenBank/DDBJ databases">
        <title>A degradative enzymes factory behind the ericoid mycorrhizal symbiosis.</title>
        <authorList>
            <consortium name="DOE Joint Genome Institute"/>
            <person name="Martino E."/>
            <person name="Morin E."/>
            <person name="Grelet G."/>
            <person name="Kuo A."/>
            <person name="Kohler A."/>
            <person name="Daghino S."/>
            <person name="Barry K."/>
            <person name="Choi C."/>
            <person name="Cichocki N."/>
            <person name="Clum A."/>
            <person name="Copeland A."/>
            <person name="Hainaut M."/>
            <person name="Haridas S."/>
            <person name="Labutti K."/>
            <person name="Lindquist E."/>
            <person name="Lipzen A."/>
            <person name="Khouja H.-R."/>
            <person name="Murat C."/>
            <person name="Ohm R."/>
            <person name="Olson A."/>
            <person name="Spatafora J."/>
            <person name="Veneault-Fourrey C."/>
            <person name="Henrissat B."/>
            <person name="Grigoriev I."/>
            <person name="Martin F."/>
            <person name="Perotto S."/>
        </authorList>
    </citation>
    <scope>NUCLEOTIDE SEQUENCE [LARGE SCALE GENOMIC DNA]</scope>
    <source>
        <strain evidence="8 9">E</strain>
    </source>
</reference>
<dbReference type="GO" id="GO:0005794">
    <property type="term" value="C:Golgi apparatus"/>
    <property type="evidence" value="ECO:0007669"/>
    <property type="project" value="TreeGrafter"/>
</dbReference>
<evidence type="ECO:0000256" key="7">
    <source>
        <dbReference type="ARBA" id="ARBA00023214"/>
    </source>
</evidence>
<dbReference type="PANTHER" id="PTHR45711">
    <property type="entry name" value="CHLORIDE CHANNEL PROTEIN"/>
    <property type="match status" value="1"/>
</dbReference>
<dbReference type="InterPro" id="IPR001807">
    <property type="entry name" value="ClC"/>
</dbReference>
<organism evidence="8 9">
    <name type="scientific">Hyaloscypha bicolor E</name>
    <dbReference type="NCBI Taxonomy" id="1095630"/>
    <lineage>
        <taxon>Eukaryota</taxon>
        <taxon>Fungi</taxon>
        <taxon>Dikarya</taxon>
        <taxon>Ascomycota</taxon>
        <taxon>Pezizomycotina</taxon>
        <taxon>Leotiomycetes</taxon>
        <taxon>Helotiales</taxon>
        <taxon>Hyaloscyphaceae</taxon>
        <taxon>Hyaloscypha</taxon>
        <taxon>Hyaloscypha bicolor</taxon>
    </lineage>
</organism>
<dbReference type="OrthoDB" id="44789at2759"/>
<dbReference type="PANTHER" id="PTHR45711:SF3">
    <property type="entry name" value="CLC CHANNEL"/>
    <property type="match status" value="1"/>
</dbReference>
<dbReference type="InParanoid" id="A0A2J6SYK0"/>
<dbReference type="GO" id="GO:0005769">
    <property type="term" value="C:early endosome"/>
    <property type="evidence" value="ECO:0007669"/>
    <property type="project" value="TreeGrafter"/>
</dbReference>
<dbReference type="RefSeq" id="XP_024732738.1">
    <property type="nucleotide sequence ID" value="XM_024888734.1"/>
</dbReference>
<keyword evidence="4" id="KW-1133">Transmembrane helix</keyword>
<keyword evidence="6" id="KW-0472">Membrane</keyword>
<dbReference type="GO" id="GO:0005886">
    <property type="term" value="C:plasma membrane"/>
    <property type="evidence" value="ECO:0007669"/>
    <property type="project" value="TreeGrafter"/>
</dbReference>
<keyword evidence="7" id="KW-0868">Chloride</keyword>
<dbReference type="Pfam" id="PF00654">
    <property type="entry name" value="Voltage_CLC"/>
    <property type="match status" value="1"/>
</dbReference>
<dbReference type="AlphaFoldDB" id="A0A2J6SYK0"/>
<dbReference type="Proteomes" id="UP000235371">
    <property type="component" value="Unassembled WGS sequence"/>
</dbReference>
<keyword evidence="9" id="KW-1185">Reference proteome</keyword>
<dbReference type="PRINTS" id="PR00762">
    <property type="entry name" value="CLCHANNEL"/>
</dbReference>
<dbReference type="EMBL" id="KZ613854">
    <property type="protein sequence ID" value="PMD55834.1"/>
    <property type="molecule type" value="Genomic_DNA"/>
</dbReference>
<comment type="subcellular location">
    <subcellularLocation>
        <location evidence="1">Membrane</location>
        <topology evidence="1">Multi-pass membrane protein</topology>
    </subcellularLocation>
</comment>
<keyword evidence="5" id="KW-0406">Ion transport</keyword>
<accession>A0A2J6SYK0</accession>
<evidence type="ECO:0000256" key="2">
    <source>
        <dbReference type="ARBA" id="ARBA00022448"/>
    </source>
</evidence>
<proteinExistence type="predicted"/>